<sequence>MDSVHALPENQHPLTAEVDSGGLELIFSDRRTKEPIVKAYQYCLLSLIFNLLATMNSSIPEREWMYTGWKRGRPSNEWVEHTKEFLDLAFSKPSVVREGTIKCPCSMCRNYFWHKRGKVELHLCRNGFKENYRTWTAHGERRFEHNQEAQPHVDNEGLDESDRMGDMLADLADCNPPEIDDEPVPSAQAFYRMVATAD</sequence>
<organism evidence="2 3">
    <name type="scientific">Oryza sativa subsp. indica</name>
    <name type="common">Rice</name>
    <dbReference type="NCBI Taxonomy" id="39946"/>
    <lineage>
        <taxon>Eukaryota</taxon>
        <taxon>Viridiplantae</taxon>
        <taxon>Streptophyta</taxon>
        <taxon>Embryophyta</taxon>
        <taxon>Tracheophyta</taxon>
        <taxon>Spermatophyta</taxon>
        <taxon>Magnoliopsida</taxon>
        <taxon>Liliopsida</taxon>
        <taxon>Poales</taxon>
        <taxon>Poaceae</taxon>
        <taxon>BOP clade</taxon>
        <taxon>Oryzoideae</taxon>
        <taxon>Oryzeae</taxon>
        <taxon>Oryzinae</taxon>
        <taxon>Oryza</taxon>
        <taxon>Oryza sativa</taxon>
    </lineage>
</organism>
<feature type="domain" description="Transposase-associated" evidence="1">
    <location>
        <begin position="62"/>
        <end position="140"/>
    </location>
</feature>
<accession>A2YYH0</accession>
<dbReference type="AlphaFoldDB" id="A2YYH0"/>
<dbReference type="Pfam" id="PF13963">
    <property type="entry name" value="Transpos_assoc"/>
    <property type="match status" value="1"/>
</dbReference>
<gene>
    <name evidence="2" type="ORF">OsI_30394</name>
</gene>
<dbReference type="InterPro" id="IPR029480">
    <property type="entry name" value="Transpos_assoc"/>
</dbReference>
<evidence type="ECO:0000259" key="1">
    <source>
        <dbReference type="Pfam" id="PF13963"/>
    </source>
</evidence>
<dbReference type="Proteomes" id="UP000007015">
    <property type="component" value="Chromosome 9"/>
</dbReference>
<dbReference type="EMBL" id="CM000134">
    <property type="protein sequence ID" value="EAZ08131.1"/>
    <property type="molecule type" value="Genomic_DNA"/>
</dbReference>
<dbReference type="Gramene" id="BGIOSGA030228-TA">
    <property type="protein sequence ID" value="BGIOSGA030228-PA"/>
    <property type="gene ID" value="BGIOSGA030228"/>
</dbReference>
<evidence type="ECO:0000313" key="3">
    <source>
        <dbReference type="Proteomes" id="UP000007015"/>
    </source>
</evidence>
<evidence type="ECO:0000313" key="2">
    <source>
        <dbReference type="EMBL" id="EAZ08131.1"/>
    </source>
</evidence>
<dbReference type="HOGENOM" id="CLU_119269_0_0_1"/>
<dbReference type="OMA" id="ANVHYKT"/>
<proteinExistence type="predicted"/>
<protein>
    <recommendedName>
        <fullName evidence="1">Transposase-associated domain-containing protein</fullName>
    </recommendedName>
</protein>
<reference evidence="2 3" key="1">
    <citation type="journal article" date="2005" name="PLoS Biol.">
        <title>The genomes of Oryza sativa: a history of duplications.</title>
        <authorList>
            <person name="Yu J."/>
            <person name="Wang J."/>
            <person name="Lin W."/>
            <person name="Li S."/>
            <person name="Li H."/>
            <person name="Zhou J."/>
            <person name="Ni P."/>
            <person name="Dong W."/>
            <person name="Hu S."/>
            <person name="Zeng C."/>
            <person name="Zhang J."/>
            <person name="Zhang Y."/>
            <person name="Li R."/>
            <person name="Xu Z."/>
            <person name="Li S."/>
            <person name="Li X."/>
            <person name="Zheng H."/>
            <person name="Cong L."/>
            <person name="Lin L."/>
            <person name="Yin J."/>
            <person name="Geng J."/>
            <person name="Li G."/>
            <person name="Shi J."/>
            <person name="Liu J."/>
            <person name="Lv H."/>
            <person name="Li J."/>
            <person name="Wang J."/>
            <person name="Deng Y."/>
            <person name="Ran L."/>
            <person name="Shi X."/>
            <person name="Wang X."/>
            <person name="Wu Q."/>
            <person name="Li C."/>
            <person name="Ren X."/>
            <person name="Wang J."/>
            <person name="Wang X."/>
            <person name="Li D."/>
            <person name="Liu D."/>
            <person name="Zhang X."/>
            <person name="Ji Z."/>
            <person name="Zhao W."/>
            <person name="Sun Y."/>
            <person name="Zhang Z."/>
            <person name="Bao J."/>
            <person name="Han Y."/>
            <person name="Dong L."/>
            <person name="Ji J."/>
            <person name="Chen P."/>
            <person name="Wu S."/>
            <person name="Liu J."/>
            <person name="Xiao Y."/>
            <person name="Bu D."/>
            <person name="Tan J."/>
            <person name="Yang L."/>
            <person name="Ye C."/>
            <person name="Zhang J."/>
            <person name="Xu J."/>
            <person name="Zhou Y."/>
            <person name="Yu Y."/>
            <person name="Zhang B."/>
            <person name="Zhuang S."/>
            <person name="Wei H."/>
            <person name="Liu B."/>
            <person name="Lei M."/>
            <person name="Yu H."/>
            <person name="Li Y."/>
            <person name="Xu H."/>
            <person name="Wei S."/>
            <person name="He X."/>
            <person name="Fang L."/>
            <person name="Zhang Z."/>
            <person name="Zhang Y."/>
            <person name="Huang X."/>
            <person name="Su Z."/>
            <person name="Tong W."/>
            <person name="Li J."/>
            <person name="Tong Z."/>
            <person name="Li S."/>
            <person name="Ye J."/>
            <person name="Wang L."/>
            <person name="Fang L."/>
            <person name="Lei T."/>
            <person name="Chen C."/>
            <person name="Chen H."/>
            <person name="Xu Z."/>
            <person name="Li H."/>
            <person name="Huang H."/>
            <person name="Zhang F."/>
            <person name="Xu H."/>
            <person name="Li N."/>
            <person name="Zhao C."/>
            <person name="Li S."/>
            <person name="Dong L."/>
            <person name="Huang Y."/>
            <person name="Li L."/>
            <person name="Xi Y."/>
            <person name="Qi Q."/>
            <person name="Li W."/>
            <person name="Zhang B."/>
            <person name="Hu W."/>
            <person name="Zhang Y."/>
            <person name="Tian X."/>
            <person name="Jiao Y."/>
            <person name="Liang X."/>
            <person name="Jin J."/>
            <person name="Gao L."/>
            <person name="Zheng W."/>
            <person name="Hao B."/>
            <person name="Liu S."/>
            <person name="Wang W."/>
            <person name="Yuan L."/>
            <person name="Cao M."/>
            <person name="McDermott J."/>
            <person name="Samudrala R."/>
            <person name="Wang J."/>
            <person name="Wong G.K."/>
            <person name="Yang H."/>
        </authorList>
    </citation>
    <scope>NUCLEOTIDE SEQUENCE [LARGE SCALE GENOMIC DNA]</scope>
    <source>
        <strain evidence="3">cv. 93-11</strain>
    </source>
</reference>
<name>A2YYH0_ORYSI</name>
<keyword evidence="3" id="KW-1185">Reference proteome</keyword>